<evidence type="ECO:0000313" key="3">
    <source>
        <dbReference type="Proteomes" id="UP000324222"/>
    </source>
</evidence>
<dbReference type="EMBL" id="VSRR010107167">
    <property type="protein sequence ID" value="MPC96740.1"/>
    <property type="molecule type" value="Genomic_DNA"/>
</dbReference>
<protein>
    <submittedName>
        <fullName evidence="2">NCK-interacting protein with SH3 domain</fullName>
    </submittedName>
</protein>
<accession>A0A5B7JJ18</accession>
<keyword evidence="3" id="KW-1185">Reference proteome</keyword>
<comment type="caution">
    <text evidence="2">The sequence shown here is derived from an EMBL/GenBank/DDBJ whole genome shotgun (WGS) entry which is preliminary data.</text>
</comment>
<dbReference type="InterPro" id="IPR030125">
    <property type="entry name" value="SPIN90/Ldb17"/>
</dbReference>
<dbReference type="InterPro" id="IPR018556">
    <property type="entry name" value="SPIN90/Ldb17_LRD"/>
</dbReference>
<dbReference type="GO" id="GO:0006897">
    <property type="term" value="P:endocytosis"/>
    <property type="evidence" value="ECO:0007669"/>
    <property type="project" value="TreeGrafter"/>
</dbReference>
<dbReference type="PANTHER" id="PTHR13357">
    <property type="entry name" value="SH3 ADAPTER PROTEIN SPIN90 NCK INTERACTING PROTEIN WITH SH3 DOMAIN"/>
    <property type="match status" value="1"/>
</dbReference>
<dbReference type="GO" id="GO:0071933">
    <property type="term" value="F:Arp2/3 complex binding"/>
    <property type="evidence" value="ECO:0007669"/>
    <property type="project" value="TreeGrafter"/>
</dbReference>
<dbReference type="Proteomes" id="UP000324222">
    <property type="component" value="Unassembled WGS sequence"/>
</dbReference>
<evidence type="ECO:0000259" key="1">
    <source>
        <dbReference type="Pfam" id="PF09431"/>
    </source>
</evidence>
<reference evidence="2 3" key="1">
    <citation type="submission" date="2019-05" db="EMBL/GenBank/DDBJ databases">
        <title>Another draft genome of Portunus trituberculatus and its Hox gene families provides insights of decapod evolution.</title>
        <authorList>
            <person name="Jeong J.-H."/>
            <person name="Song I."/>
            <person name="Kim S."/>
            <person name="Choi T."/>
            <person name="Kim D."/>
            <person name="Ryu S."/>
            <person name="Kim W."/>
        </authorList>
    </citation>
    <scope>NUCLEOTIDE SEQUENCE [LARGE SCALE GENOMIC DNA]</scope>
    <source>
        <tissue evidence="2">Muscle</tissue>
    </source>
</reference>
<gene>
    <name evidence="2" type="primary">Nckipsd_0</name>
    <name evidence="2" type="ORF">E2C01_092016</name>
</gene>
<evidence type="ECO:0000313" key="2">
    <source>
        <dbReference type="EMBL" id="MPC96740.1"/>
    </source>
</evidence>
<sequence>MNESFLLLLLDGIEHYNEHPDTEQLAELYLTLVLAFNLQYTTPSFSCVSPTTTLSNGMEAVGEEGKTGVRTTEETKLSKAEGDMENVLIRLLGQREHTKHFTEKLLLLFNREEDPLAMFEHEPRPPNSILKMMRDMYSTRATASIFYTNDERVVCDIIIRQLTDLPADDKVGIKQ</sequence>
<proteinExistence type="predicted"/>
<name>A0A5B7JJ18_PORTR</name>
<dbReference type="AlphaFoldDB" id="A0A5B7JJ18"/>
<organism evidence="2 3">
    <name type="scientific">Portunus trituberculatus</name>
    <name type="common">Swimming crab</name>
    <name type="synonym">Neptunus trituberculatus</name>
    <dbReference type="NCBI Taxonomy" id="210409"/>
    <lineage>
        <taxon>Eukaryota</taxon>
        <taxon>Metazoa</taxon>
        <taxon>Ecdysozoa</taxon>
        <taxon>Arthropoda</taxon>
        <taxon>Crustacea</taxon>
        <taxon>Multicrustacea</taxon>
        <taxon>Malacostraca</taxon>
        <taxon>Eumalacostraca</taxon>
        <taxon>Eucarida</taxon>
        <taxon>Decapoda</taxon>
        <taxon>Pleocyemata</taxon>
        <taxon>Brachyura</taxon>
        <taxon>Eubrachyura</taxon>
        <taxon>Portunoidea</taxon>
        <taxon>Portunidae</taxon>
        <taxon>Portuninae</taxon>
        <taxon>Portunus</taxon>
    </lineage>
</organism>
<dbReference type="PANTHER" id="PTHR13357:SF1">
    <property type="entry name" value="NCK-INTERACTING PROTEIN WITH SH3 DOMAIN"/>
    <property type="match status" value="1"/>
</dbReference>
<dbReference type="OrthoDB" id="445362at2759"/>
<dbReference type="Pfam" id="PF09431">
    <property type="entry name" value="SPIN90_LRD"/>
    <property type="match status" value="1"/>
</dbReference>
<feature type="domain" description="SPIN90/Ldb17 leucine-rich" evidence="1">
    <location>
        <begin position="23"/>
        <end position="170"/>
    </location>
</feature>